<sequence>MSAVLEGRTALVLGADGRLGNAIARSVGRAGGRLILAARNVPRLEELRGELESAGVEAFVMPTDVTDDGAVQSLVERASGLGMDIAVNNAGATHMPALLGDLPSGMPTGCSGSHCGG</sequence>
<dbReference type="SUPFAM" id="SSF51735">
    <property type="entry name" value="NAD(P)-binding Rossmann-fold domains"/>
    <property type="match status" value="1"/>
</dbReference>
<dbReference type="KEGG" id="acij:JS278_01209"/>
<keyword evidence="4" id="KW-1185">Reference proteome</keyword>
<dbReference type="InterPro" id="IPR036291">
    <property type="entry name" value="NAD(P)-bd_dom_sf"/>
</dbReference>
<dbReference type="Proteomes" id="UP000251995">
    <property type="component" value="Chromosome"/>
</dbReference>
<organism evidence="3 4">
    <name type="scientific">Acidipropionibacterium virtanenii</name>
    <dbReference type="NCBI Taxonomy" id="2057246"/>
    <lineage>
        <taxon>Bacteria</taxon>
        <taxon>Bacillati</taxon>
        <taxon>Actinomycetota</taxon>
        <taxon>Actinomycetes</taxon>
        <taxon>Propionibacteriales</taxon>
        <taxon>Propionibacteriaceae</taxon>
        <taxon>Acidipropionibacterium</taxon>
    </lineage>
</organism>
<dbReference type="AlphaFoldDB" id="A0A344USY8"/>
<evidence type="ECO:0000256" key="1">
    <source>
        <dbReference type="ARBA" id="ARBA00006484"/>
    </source>
</evidence>
<keyword evidence="2 3" id="KW-0560">Oxidoreductase</keyword>
<reference evidence="3 4" key="1">
    <citation type="submission" date="2017-12" db="EMBL/GenBank/DDBJ databases">
        <title>The whole genome sequence of the Acidipropionibacterium virtanenii sp. nov. type strain JS278.</title>
        <authorList>
            <person name="Laine P."/>
            <person name="Deptula P."/>
            <person name="Varmanen P."/>
            <person name="Auvinen P."/>
        </authorList>
    </citation>
    <scope>NUCLEOTIDE SEQUENCE [LARGE SCALE GENOMIC DNA]</scope>
    <source>
        <strain evidence="3 4">JS278</strain>
    </source>
</reference>
<dbReference type="InterPro" id="IPR002347">
    <property type="entry name" value="SDR_fam"/>
</dbReference>
<dbReference type="EMBL" id="CP025198">
    <property type="protein sequence ID" value="AXE38386.1"/>
    <property type="molecule type" value="Genomic_DNA"/>
</dbReference>
<dbReference type="EC" id="1.2.1.-" evidence="3"/>
<proteinExistence type="inferred from homology"/>
<comment type="similarity">
    <text evidence="1">Belongs to the short-chain dehydrogenases/reductases (SDR) family.</text>
</comment>
<dbReference type="Gene3D" id="3.40.50.720">
    <property type="entry name" value="NAD(P)-binding Rossmann-like Domain"/>
    <property type="match status" value="1"/>
</dbReference>
<name>A0A344USY8_9ACTN</name>
<dbReference type="PANTHER" id="PTHR43086">
    <property type="entry name" value="VERY-LONG-CHAIN 3-OXOOACYL-COA REDUCTASE"/>
    <property type="match status" value="1"/>
</dbReference>
<dbReference type="PANTHER" id="PTHR43086:SF3">
    <property type="entry name" value="NADP-DEPENDENT 3-HYDROXY ACID DEHYDROGENASE YDFG"/>
    <property type="match status" value="1"/>
</dbReference>
<evidence type="ECO:0000313" key="4">
    <source>
        <dbReference type="Proteomes" id="UP000251995"/>
    </source>
</evidence>
<gene>
    <name evidence="3" type="primary">acr1_2</name>
    <name evidence="3" type="ORF">JS278_01209</name>
</gene>
<dbReference type="RefSeq" id="WP_114044402.1">
    <property type="nucleotide sequence ID" value="NZ_CP025198.1"/>
</dbReference>
<dbReference type="OrthoDB" id="151996at2"/>
<protein>
    <submittedName>
        <fullName evidence="3">Fatty acyl-CoA reductase</fullName>
        <ecNumber evidence="3">1.2.1.-</ecNumber>
    </submittedName>
</protein>
<dbReference type="Pfam" id="PF00106">
    <property type="entry name" value="adh_short"/>
    <property type="match status" value="1"/>
</dbReference>
<dbReference type="GO" id="GO:0016491">
    <property type="term" value="F:oxidoreductase activity"/>
    <property type="evidence" value="ECO:0007669"/>
    <property type="project" value="UniProtKB-KW"/>
</dbReference>
<evidence type="ECO:0000313" key="3">
    <source>
        <dbReference type="EMBL" id="AXE38386.1"/>
    </source>
</evidence>
<evidence type="ECO:0000256" key="2">
    <source>
        <dbReference type="ARBA" id="ARBA00023002"/>
    </source>
</evidence>
<accession>A0A344USY8</accession>